<dbReference type="PANTHER" id="PTHR43644:SF1">
    <property type="entry name" value="NAD(P)H-FLAVIN REDUCTASE"/>
    <property type="match status" value="1"/>
</dbReference>
<keyword evidence="18 28" id="KW-0411">Iron-sulfur</keyword>
<organism evidence="31 32">
    <name type="scientific">Chlamydia muridarum</name>
    <dbReference type="NCBI Taxonomy" id="83560"/>
    <lineage>
        <taxon>Bacteria</taxon>
        <taxon>Pseudomonadati</taxon>
        <taxon>Chlamydiota</taxon>
        <taxon>Chlamydiia</taxon>
        <taxon>Chlamydiales</taxon>
        <taxon>Chlamydiaceae</taxon>
        <taxon>Chlamydia/Chlamydophila group</taxon>
        <taxon>Chlamydia</taxon>
    </lineage>
</organism>
<evidence type="ECO:0000313" key="32">
    <source>
        <dbReference type="Proteomes" id="UP000260363"/>
    </source>
</evidence>
<dbReference type="SUPFAM" id="SSF54292">
    <property type="entry name" value="2Fe-2S ferredoxin-like"/>
    <property type="match status" value="1"/>
</dbReference>
<evidence type="ECO:0000256" key="28">
    <source>
        <dbReference type="HAMAP-Rule" id="MF_00430"/>
    </source>
</evidence>
<keyword evidence="17 28" id="KW-0408">Iron</keyword>
<comment type="catalytic activity">
    <reaction evidence="27 28">
        <text>a ubiquinone + n Na(+)(in) + NADH + H(+) = a ubiquinol + n Na(+)(out) + NAD(+)</text>
        <dbReference type="Rhea" id="RHEA:47748"/>
        <dbReference type="Rhea" id="RHEA-COMP:9565"/>
        <dbReference type="Rhea" id="RHEA-COMP:9566"/>
        <dbReference type="ChEBI" id="CHEBI:15378"/>
        <dbReference type="ChEBI" id="CHEBI:16389"/>
        <dbReference type="ChEBI" id="CHEBI:17976"/>
        <dbReference type="ChEBI" id="CHEBI:29101"/>
        <dbReference type="ChEBI" id="CHEBI:57540"/>
        <dbReference type="ChEBI" id="CHEBI:57945"/>
        <dbReference type="EC" id="7.2.1.1"/>
    </reaction>
</comment>
<dbReference type="OMA" id="YWYGGRS"/>
<dbReference type="Pfam" id="PF00175">
    <property type="entry name" value="NAD_binding_1"/>
    <property type="match status" value="1"/>
</dbReference>
<keyword evidence="10" id="KW-0997">Cell inner membrane</keyword>
<keyword evidence="9 28" id="KW-1003">Cell membrane</keyword>
<keyword evidence="19 28" id="KW-0520">NAD</keyword>
<comment type="subcellular location">
    <subcellularLocation>
        <location evidence="3">Cell inner membrane</location>
    </subcellularLocation>
    <subcellularLocation>
        <location evidence="28">Cell membrane</location>
        <topology evidence="28">Single-pass membrane protein</topology>
    </subcellularLocation>
</comment>
<evidence type="ECO:0000259" key="30">
    <source>
        <dbReference type="PROSITE" id="PS51384"/>
    </source>
</evidence>
<dbReference type="InterPro" id="IPR039261">
    <property type="entry name" value="FNR_nucleotide-bd"/>
</dbReference>
<evidence type="ECO:0000256" key="2">
    <source>
        <dbReference type="ARBA" id="ARBA00002972"/>
    </source>
</evidence>
<feature type="domain" description="2Fe-2S ferredoxin-type" evidence="29">
    <location>
        <begin position="41"/>
        <end position="133"/>
    </location>
</feature>
<evidence type="ECO:0000256" key="14">
    <source>
        <dbReference type="ARBA" id="ARBA00022827"/>
    </source>
</evidence>
<dbReference type="GO" id="GO:0006814">
    <property type="term" value="P:sodium ion transport"/>
    <property type="evidence" value="ECO:0007669"/>
    <property type="project" value="UniProtKB-UniRule"/>
</dbReference>
<dbReference type="HAMAP" id="MF_00430">
    <property type="entry name" value="NqrF"/>
    <property type="match status" value="1"/>
</dbReference>
<keyword evidence="8 28" id="KW-0813">Transport</keyword>
<dbReference type="Gene3D" id="2.40.30.10">
    <property type="entry name" value="Translation factors"/>
    <property type="match status" value="1"/>
</dbReference>
<dbReference type="InterPro" id="IPR001041">
    <property type="entry name" value="2Fe-2S_ferredoxin-type"/>
</dbReference>
<keyword evidence="12 28" id="KW-0001">2Fe-2S</keyword>
<dbReference type="KEGG" id="cmm:NC80_00605"/>
<dbReference type="InterPro" id="IPR036010">
    <property type="entry name" value="2Fe-2S_ferredoxin-like_sf"/>
</dbReference>
<dbReference type="KEGG" id="cmg:NC81_00620"/>
<dbReference type="InterPro" id="IPR001433">
    <property type="entry name" value="OxRdtase_FAD/NAD-bd"/>
</dbReference>
<dbReference type="GeneID" id="1245650"/>
<evidence type="ECO:0000256" key="24">
    <source>
        <dbReference type="ARBA" id="ARBA00023201"/>
    </source>
</evidence>
<dbReference type="SUPFAM" id="SSF52343">
    <property type="entry name" value="Ferredoxin reductase-like, C-terminal NADP-linked domain"/>
    <property type="match status" value="1"/>
</dbReference>
<keyword evidence="16 28" id="KW-1133">Transmembrane helix</keyword>
<evidence type="ECO:0000256" key="3">
    <source>
        <dbReference type="ARBA" id="ARBA00004533"/>
    </source>
</evidence>
<evidence type="ECO:0000256" key="23">
    <source>
        <dbReference type="ARBA" id="ARBA00023136"/>
    </source>
</evidence>
<feature type="transmembrane region" description="Helical" evidence="28">
    <location>
        <begin position="6"/>
        <end position="30"/>
    </location>
</feature>
<feature type="binding site" evidence="28">
    <location>
        <position position="85"/>
    </location>
    <ligand>
        <name>[2Fe-2S] cluster</name>
        <dbReference type="ChEBI" id="CHEBI:190135"/>
    </ligand>
</feature>
<comment type="cofactor">
    <cofactor evidence="28">
        <name>[2Fe-2S] cluster</name>
        <dbReference type="ChEBI" id="CHEBI:190135"/>
    </cofactor>
    <text evidence="28">Binds 1 [2Fe-2S] cluster.</text>
</comment>
<dbReference type="InterPro" id="IPR017938">
    <property type="entry name" value="Riboflavin_synthase-like_b-brl"/>
</dbReference>
<dbReference type="PROSITE" id="PS51085">
    <property type="entry name" value="2FE2S_FER_2"/>
    <property type="match status" value="1"/>
</dbReference>
<evidence type="ECO:0000256" key="16">
    <source>
        <dbReference type="ARBA" id="ARBA00022989"/>
    </source>
</evidence>
<dbReference type="PROSITE" id="PS51384">
    <property type="entry name" value="FAD_FR"/>
    <property type="match status" value="1"/>
</dbReference>
<dbReference type="GO" id="GO:0051537">
    <property type="term" value="F:2 iron, 2 sulfur cluster binding"/>
    <property type="evidence" value="ECO:0007669"/>
    <property type="project" value="UniProtKB-KW"/>
</dbReference>
<dbReference type="GO" id="GO:0009055">
    <property type="term" value="F:electron transfer activity"/>
    <property type="evidence" value="ECO:0007669"/>
    <property type="project" value="UniProtKB-UniRule"/>
</dbReference>
<dbReference type="KEGG" id="cmx:DNC_00620"/>
<dbReference type="SUPFAM" id="SSF63380">
    <property type="entry name" value="Riboflavin synthase domain-like"/>
    <property type="match status" value="1"/>
</dbReference>
<comment type="function">
    <text evidence="2 28">NQR complex catalyzes the reduction of ubiquinone-1 to ubiquinol by two successive reactions, coupled with the transport of Na(+) ions from the cytoplasm to the periplasm. The first step is catalyzed by NqrF, which accepts electrons from NADH and reduces ubiquinone-1 to ubisemiquinone by a one-electron transfer pathway.</text>
</comment>
<evidence type="ECO:0000256" key="5">
    <source>
        <dbReference type="ARBA" id="ARBA00011309"/>
    </source>
</evidence>
<dbReference type="EC" id="7.2.1.1" evidence="6 28"/>
<dbReference type="STRING" id="83560.NC80_00605"/>
<accession>A0A069ZY57</accession>
<keyword evidence="28" id="KW-0812">Transmembrane</keyword>
<keyword evidence="15 28" id="KW-1278">Translocase</keyword>
<keyword evidence="22 28" id="KW-0830">Ubiquinone</keyword>
<dbReference type="GO" id="GO:0005886">
    <property type="term" value="C:plasma membrane"/>
    <property type="evidence" value="ECO:0007669"/>
    <property type="project" value="UniProtKB-SubCell"/>
</dbReference>
<dbReference type="AlphaFoldDB" id="A0A069ZY57"/>
<evidence type="ECO:0000256" key="9">
    <source>
        <dbReference type="ARBA" id="ARBA00022475"/>
    </source>
</evidence>
<evidence type="ECO:0000256" key="10">
    <source>
        <dbReference type="ARBA" id="ARBA00022519"/>
    </source>
</evidence>
<dbReference type="CDD" id="cd06188">
    <property type="entry name" value="NADH_quinone_reductase"/>
    <property type="match status" value="1"/>
</dbReference>
<dbReference type="GO" id="GO:0046872">
    <property type="term" value="F:metal ion binding"/>
    <property type="evidence" value="ECO:0007669"/>
    <property type="project" value="UniProtKB-KW"/>
</dbReference>
<evidence type="ECO:0000256" key="13">
    <source>
        <dbReference type="ARBA" id="ARBA00022723"/>
    </source>
</evidence>
<evidence type="ECO:0000256" key="6">
    <source>
        <dbReference type="ARBA" id="ARBA00013099"/>
    </source>
</evidence>
<gene>
    <name evidence="28" type="primary">nqrF</name>
    <name evidence="31" type="ORF">BD36_00650</name>
</gene>
<evidence type="ECO:0000256" key="18">
    <source>
        <dbReference type="ARBA" id="ARBA00023014"/>
    </source>
</evidence>
<evidence type="ECO:0000256" key="1">
    <source>
        <dbReference type="ARBA" id="ARBA00001974"/>
    </source>
</evidence>
<feature type="domain" description="FAD-binding FR-type" evidence="30">
    <location>
        <begin position="136"/>
        <end position="286"/>
    </location>
</feature>
<evidence type="ECO:0000256" key="17">
    <source>
        <dbReference type="ARBA" id="ARBA00023004"/>
    </source>
</evidence>
<keyword evidence="20 28" id="KW-0915">Sodium</keyword>
<dbReference type="Gene3D" id="3.40.50.80">
    <property type="entry name" value="Nucleotide-binding domain of ferredoxin-NADP reductase (FNR) module"/>
    <property type="match status" value="1"/>
</dbReference>
<dbReference type="PATRIC" id="fig|243161.6.peg.129"/>
<keyword evidence="21 28" id="KW-0406">Ion transport</keyword>
<proteinExistence type="inferred from homology"/>
<evidence type="ECO:0000313" key="31">
    <source>
        <dbReference type="EMBL" id="AJR10217.1"/>
    </source>
</evidence>
<evidence type="ECO:0000256" key="7">
    <source>
        <dbReference type="ARBA" id="ARBA00019729"/>
    </source>
</evidence>
<dbReference type="InterPro" id="IPR010205">
    <property type="entry name" value="NqrF"/>
</dbReference>
<dbReference type="GO" id="GO:0016655">
    <property type="term" value="F:oxidoreductase activity, acting on NAD(P)H, quinone or similar compound as acceptor"/>
    <property type="evidence" value="ECO:0007669"/>
    <property type="project" value="InterPro"/>
</dbReference>
<evidence type="ECO:0000256" key="12">
    <source>
        <dbReference type="ARBA" id="ARBA00022714"/>
    </source>
</evidence>
<evidence type="ECO:0000256" key="20">
    <source>
        <dbReference type="ARBA" id="ARBA00023053"/>
    </source>
</evidence>
<dbReference type="NCBIfam" id="TIGR01941">
    <property type="entry name" value="nqrF"/>
    <property type="match status" value="1"/>
</dbReference>
<reference evidence="31 32" key="1">
    <citation type="submission" date="2014-02" db="EMBL/GenBank/DDBJ databases">
        <authorList>
            <person name="Chen C."/>
            <person name="Conrad T.A."/>
            <person name="Zhou Z."/>
            <person name="Lai Z."/>
            <person name="Zhong G."/>
        </authorList>
    </citation>
    <scope>NUCLEOTIDE SEQUENCE [LARGE SCALE GENOMIC DNA]</scope>
    <source>
        <strain evidence="31 32">Nigg3-28</strain>
    </source>
</reference>
<feature type="binding site" evidence="28">
    <location>
        <position position="117"/>
    </location>
    <ligand>
        <name>[2Fe-2S] cluster</name>
        <dbReference type="ChEBI" id="CHEBI:190135"/>
    </ligand>
</feature>
<sequence>MSWLSSLYPIFIASTAFCALGLLLVAIILLSRKFLIKVHPCKLRINNDDSLTKTVDSGKTLLSSLLDSGIAIPSPCGGKAACKQCKIRITKNVDEPLETDRSTFSKQQLEQGWRLSCQTKVQHDMNLEIEERYFNASSWEGTVVSNENVATFIKELVLSVDPARPIPFKPGGYLQITVPSYKTNTSDWKQTMDPQYYSDWETFHLFDKVIDHQSLDANSANKAYSLASYPAELPLIKFNIRIATPPFINKSPDPTIPWGVCSSYIFSLKPGDKVTVSGPYGESFMKEDNRPVIFLIGGAGSSFGRSHILDLLLSKHTNRELTLWYGARSLKENIYQEEYEKLEKEFPNFHYHLVLSQPLQEDLDKGWDSKDPIKTNFLFKAFELGQLSKLPNPEDYLYYVCGPALHNSSILTLLDNYGVERSSIILDDFGS</sequence>
<keyword evidence="24 28" id="KW-0739">Sodium transport</keyword>
<evidence type="ECO:0000256" key="25">
    <source>
        <dbReference type="ARBA" id="ARBA00030032"/>
    </source>
</evidence>
<dbReference type="EMBL" id="CP007217">
    <property type="protein sequence ID" value="AJR10217.1"/>
    <property type="molecule type" value="Genomic_DNA"/>
</dbReference>
<comment type="similarity">
    <text evidence="4 28">Belongs to the NqrF family.</text>
</comment>
<evidence type="ECO:0000256" key="27">
    <source>
        <dbReference type="ARBA" id="ARBA00048891"/>
    </source>
</evidence>
<dbReference type="Gene3D" id="3.10.20.30">
    <property type="match status" value="1"/>
</dbReference>
<evidence type="ECO:0000259" key="29">
    <source>
        <dbReference type="PROSITE" id="PS51085"/>
    </source>
</evidence>
<protein>
    <recommendedName>
        <fullName evidence="7 28">Na(+)-translocating NADH-quinone reductase subunit F</fullName>
        <shortName evidence="28">Na(+)-NQR subunit F</shortName>
        <shortName evidence="28">Na(+)-translocating NQR subunit F</shortName>
        <ecNumber evidence="6 28">7.2.1.1</ecNumber>
    </recommendedName>
    <alternativeName>
        <fullName evidence="26 28">NQR complex subunit F</fullName>
    </alternativeName>
    <alternativeName>
        <fullName evidence="25 28">NQR-1 subunit F</fullName>
    </alternativeName>
</protein>
<evidence type="ECO:0000256" key="21">
    <source>
        <dbReference type="ARBA" id="ARBA00023065"/>
    </source>
</evidence>
<evidence type="ECO:0000256" key="26">
    <source>
        <dbReference type="ARBA" id="ARBA00030787"/>
    </source>
</evidence>
<evidence type="ECO:0000256" key="22">
    <source>
        <dbReference type="ARBA" id="ARBA00023075"/>
    </source>
</evidence>
<dbReference type="PANTHER" id="PTHR43644">
    <property type="entry name" value="NA(+)-TRANSLOCATING NADH-QUINONE REDUCTASE SUBUNIT"/>
    <property type="match status" value="1"/>
</dbReference>
<keyword evidence="23 28" id="KW-0472">Membrane</keyword>
<dbReference type="RefSeq" id="WP_010229428.1">
    <property type="nucleotide sequence ID" value="NZ_CP007217.1"/>
</dbReference>
<evidence type="ECO:0000256" key="4">
    <source>
        <dbReference type="ARBA" id="ARBA00005570"/>
    </source>
</evidence>
<dbReference type="InterPro" id="IPR012675">
    <property type="entry name" value="Beta-grasp_dom_sf"/>
</dbReference>
<dbReference type="CDD" id="cd00207">
    <property type="entry name" value="fer2"/>
    <property type="match status" value="1"/>
</dbReference>
<feature type="binding site" evidence="28">
    <location>
        <position position="76"/>
    </location>
    <ligand>
        <name>[2Fe-2S] cluster</name>
        <dbReference type="ChEBI" id="CHEBI:190135"/>
    </ligand>
</feature>
<dbReference type="Pfam" id="PF00111">
    <property type="entry name" value="Fer2"/>
    <property type="match status" value="1"/>
</dbReference>
<dbReference type="InterPro" id="IPR017927">
    <property type="entry name" value="FAD-bd_FR_type"/>
</dbReference>
<evidence type="ECO:0000256" key="19">
    <source>
        <dbReference type="ARBA" id="ARBA00023027"/>
    </source>
</evidence>
<comment type="subunit">
    <text evidence="5 28">Composed of six subunits; NqrA, NqrB, NqrC, NqrD, NqrE and NqrF.</text>
</comment>
<evidence type="ECO:0000256" key="8">
    <source>
        <dbReference type="ARBA" id="ARBA00022448"/>
    </source>
</evidence>
<name>A0A069ZY57_CHLMR</name>
<keyword evidence="13 28" id="KW-0479">Metal-binding</keyword>
<keyword evidence="11 28" id="KW-0285">Flavoprotein</keyword>
<evidence type="ECO:0000256" key="15">
    <source>
        <dbReference type="ARBA" id="ARBA00022967"/>
    </source>
</evidence>
<dbReference type="PIRSF" id="PIRSF000044">
    <property type="entry name" value="Cis_Diol_DH_RD"/>
    <property type="match status" value="1"/>
</dbReference>
<comment type="cofactor">
    <cofactor evidence="1 28">
        <name>FAD</name>
        <dbReference type="ChEBI" id="CHEBI:57692"/>
    </cofactor>
</comment>
<dbReference type="Proteomes" id="UP000260363">
    <property type="component" value="Chromosome"/>
</dbReference>
<keyword evidence="14 28" id="KW-0274">FAD</keyword>
<feature type="binding site" evidence="28">
    <location>
        <position position="82"/>
    </location>
    <ligand>
        <name>[2Fe-2S] cluster</name>
        <dbReference type="ChEBI" id="CHEBI:190135"/>
    </ligand>
</feature>
<evidence type="ECO:0000256" key="11">
    <source>
        <dbReference type="ARBA" id="ARBA00022630"/>
    </source>
</evidence>
<dbReference type="SMR" id="A0A069ZY57"/>